<gene>
    <name evidence="1" type="ORF">DFR85_04180</name>
</gene>
<sequence>MKILYVSAHPDDECDNAGGTLAKLSKHNDIYIIYFTDGRLGSPYPEERGDKLALIRKKEAMEGLKVLGIDPNKAYFLEYPDGELSKFISDAVKKTIPILQNISPNVVFYPSTFEAHPDHWAAGKIMKEAIHEARIQADQLSYLNWEPKISRNLKITLRYLEWKISMKKAIYVNIEEFMDVKFEATKKHESQIKYFDDQYMEKFFKSKYERFYVEKSYSNLKEIIS</sequence>
<keyword evidence="2" id="KW-1185">Reference proteome</keyword>
<dbReference type="Pfam" id="PF02585">
    <property type="entry name" value="PIG-L"/>
    <property type="match status" value="1"/>
</dbReference>
<protein>
    <recommendedName>
        <fullName evidence="3">PIG-L family deacetylase</fullName>
    </recommendedName>
</protein>
<dbReference type="Proteomes" id="UP000248044">
    <property type="component" value="Chromosome"/>
</dbReference>
<dbReference type="KEGG" id="abri:DFR85_04180"/>
<evidence type="ECO:0008006" key="3">
    <source>
        <dbReference type="Google" id="ProtNLM"/>
    </source>
</evidence>
<dbReference type="PANTHER" id="PTHR12993:SF11">
    <property type="entry name" value="N-ACETYLGLUCOSAMINYL-PHOSPHATIDYLINOSITOL DE-N-ACETYLASE"/>
    <property type="match status" value="1"/>
</dbReference>
<evidence type="ECO:0000313" key="1">
    <source>
        <dbReference type="EMBL" id="AWR93935.1"/>
    </source>
</evidence>
<dbReference type="Gene3D" id="3.40.50.10320">
    <property type="entry name" value="LmbE-like"/>
    <property type="match status" value="1"/>
</dbReference>
<dbReference type="EMBL" id="CP029289">
    <property type="protein sequence ID" value="AWR93935.1"/>
    <property type="molecule type" value="Genomic_DNA"/>
</dbReference>
<accession>A0A2U9ID34</accession>
<dbReference type="RefSeq" id="WP_110269819.1">
    <property type="nucleotide sequence ID" value="NZ_CP029289.2"/>
</dbReference>
<dbReference type="SUPFAM" id="SSF102588">
    <property type="entry name" value="LmbE-like"/>
    <property type="match status" value="1"/>
</dbReference>
<dbReference type="GeneID" id="36831326"/>
<dbReference type="PANTHER" id="PTHR12993">
    <property type="entry name" value="N-ACETYLGLUCOSAMINYL-PHOSPHATIDYLINOSITOL DE-N-ACETYLASE-RELATED"/>
    <property type="match status" value="1"/>
</dbReference>
<dbReference type="GO" id="GO:0016811">
    <property type="term" value="F:hydrolase activity, acting on carbon-nitrogen (but not peptide) bonds, in linear amides"/>
    <property type="evidence" value="ECO:0007669"/>
    <property type="project" value="TreeGrafter"/>
</dbReference>
<dbReference type="InterPro" id="IPR024078">
    <property type="entry name" value="LmbE-like_dom_sf"/>
</dbReference>
<proteinExistence type="predicted"/>
<evidence type="ECO:0000313" key="2">
    <source>
        <dbReference type="Proteomes" id="UP000248044"/>
    </source>
</evidence>
<dbReference type="InterPro" id="IPR003737">
    <property type="entry name" value="GlcNAc_PI_deacetylase-related"/>
</dbReference>
<reference evidence="1 2" key="1">
    <citation type="submission" date="2018-05" db="EMBL/GenBank/DDBJ databases">
        <title>Complete Genome Sequences of Extremely Thermoacidophilic, Metal-Mobilizing Type-Strain Members of the Archaeal Family Sulfolobaceae: Acidianus brierleyi DSM-1651T, Acidianus sulfidivorans DSM-18786T, Metallosphaera hakonensis DSM-7519T, and Metallosphaera prunae DSM-10039T.</title>
        <authorList>
            <person name="Counts J.A."/>
            <person name="Kelly R.M."/>
        </authorList>
    </citation>
    <scope>NUCLEOTIDE SEQUENCE [LARGE SCALE GENOMIC DNA]</scope>
    <source>
        <strain evidence="1 2">DSM 1651</strain>
    </source>
</reference>
<organism evidence="1 2">
    <name type="scientific">Acidianus brierleyi</name>
    <dbReference type="NCBI Taxonomy" id="41673"/>
    <lineage>
        <taxon>Archaea</taxon>
        <taxon>Thermoproteota</taxon>
        <taxon>Thermoprotei</taxon>
        <taxon>Sulfolobales</taxon>
        <taxon>Sulfolobaceae</taxon>
        <taxon>Acidianus</taxon>
    </lineage>
</organism>
<name>A0A2U9ID34_9CREN</name>
<dbReference type="AlphaFoldDB" id="A0A2U9ID34"/>
<dbReference type="OrthoDB" id="70547at2157"/>